<dbReference type="EMBL" id="CM056816">
    <property type="protein sequence ID" value="KAJ8632531.1"/>
    <property type="molecule type" value="Genomic_DNA"/>
</dbReference>
<gene>
    <name evidence="1" type="ORF">MRB53_025867</name>
</gene>
<accession>A0ACC2LGE9</accession>
<sequence>MLQPQIASPGAILQRFLKSQKIEEASNRIRSKKPQIAASNRVFKVLGETREVVVRSFALP</sequence>
<dbReference type="Proteomes" id="UP001234297">
    <property type="component" value="Chromosome 8"/>
</dbReference>
<organism evidence="1 2">
    <name type="scientific">Persea americana</name>
    <name type="common">Avocado</name>
    <dbReference type="NCBI Taxonomy" id="3435"/>
    <lineage>
        <taxon>Eukaryota</taxon>
        <taxon>Viridiplantae</taxon>
        <taxon>Streptophyta</taxon>
        <taxon>Embryophyta</taxon>
        <taxon>Tracheophyta</taxon>
        <taxon>Spermatophyta</taxon>
        <taxon>Magnoliopsida</taxon>
        <taxon>Magnoliidae</taxon>
        <taxon>Laurales</taxon>
        <taxon>Lauraceae</taxon>
        <taxon>Persea</taxon>
    </lineage>
</organism>
<evidence type="ECO:0000313" key="2">
    <source>
        <dbReference type="Proteomes" id="UP001234297"/>
    </source>
</evidence>
<comment type="caution">
    <text evidence="1">The sequence shown here is derived from an EMBL/GenBank/DDBJ whole genome shotgun (WGS) entry which is preliminary data.</text>
</comment>
<feature type="non-terminal residue" evidence="1">
    <location>
        <position position="60"/>
    </location>
</feature>
<proteinExistence type="predicted"/>
<protein>
    <submittedName>
        <fullName evidence="1">Uncharacterized protein</fullName>
    </submittedName>
</protein>
<evidence type="ECO:0000313" key="1">
    <source>
        <dbReference type="EMBL" id="KAJ8632531.1"/>
    </source>
</evidence>
<reference evidence="1 2" key="1">
    <citation type="journal article" date="2022" name="Hortic Res">
        <title>A haplotype resolved chromosomal level avocado genome allows analysis of novel avocado genes.</title>
        <authorList>
            <person name="Nath O."/>
            <person name="Fletcher S.J."/>
            <person name="Hayward A."/>
            <person name="Shaw L.M."/>
            <person name="Masouleh A.K."/>
            <person name="Furtado A."/>
            <person name="Henry R.J."/>
            <person name="Mitter N."/>
        </authorList>
    </citation>
    <scope>NUCLEOTIDE SEQUENCE [LARGE SCALE GENOMIC DNA]</scope>
    <source>
        <strain evidence="2">cv. Hass</strain>
    </source>
</reference>
<keyword evidence="2" id="KW-1185">Reference proteome</keyword>
<name>A0ACC2LGE9_PERAE</name>